<sequence>MKTRVLIKTCEFLLLILSLFLAVKHYILLFPKKVKILLCLIKKDYYFPYGWKTLSI</sequence>
<keyword evidence="1" id="KW-0812">Transmembrane</keyword>
<evidence type="ECO:0000313" key="3">
    <source>
        <dbReference type="Proteomes" id="UP000352698"/>
    </source>
</evidence>
<proteinExistence type="predicted"/>
<reference evidence="2 3" key="1">
    <citation type="submission" date="2019-05" db="EMBL/GenBank/DDBJ databases">
        <authorList>
            <consortium name="Pathogen Informatics"/>
        </authorList>
    </citation>
    <scope>NUCLEOTIDE SEQUENCE [LARGE SCALE GENOMIC DNA]</scope>
    <source>
        <strain evidence="2 3">NCTC12204</strain>
    </source>
</reference>
<dbReference type="Proteomes" id="UP000352698">
    <property type="component" value="Unassembled WGS sequence"/>
</dbReference>
<organism evidence="2 3">
    <name type="scientific">Enterococcus hirae</name>
    <dbReference type="NCBI Taxonomy" id="1354"/>
    <lineage>
        <taxon>Bacteria</taxon>
        <taxon>Bacillati</taxon>
        <taxon>Bacillota</taxon>
        <taxon>Bacilli</taxon>
        <taxon>Lactobacillales</taxon>
        <taxon>Enterococcaceae</taxon>
        <taxon>Enterococcus</taxon>
    </lineage>
</organism>
<name>A0A7Z9DIG8_ENTHR</name>
<comment type="caution">
    <text evidence="2">The sequence shown here is derived from an EMBL/GenBank/DDBJ whole genome shotgun (WGS) entry which is preliminary data.</text>
</comment>
<gene>
    <name evidence="2" type="ORF">NCTC12204_02092</name>
</gene>
<dbReference type="EMBL" id="CABEEP010000001">
    <property type="protein sequence ID" value="VTQ67194.1"/>
    <property type="molecule type" value="Genomic_DNA"/>
</dbReference>
<evidence type="ECO:0000256" key="1">
    <source>
        <dbReference type="SAM" id="Phobius"/>
    </source>
</evidence>
<dbReference type="AlphaFoldDB" id="A0A7Z9DIG8"/>
<accession>A0A7Z9DIG8</accession>
<evidence type="ECO:0000313" key="2">
    <source>
        <dbReference type="EMBL" id="VTQ67194.1"/>
    </source>
</evidence>
<feature type="transmembrane region" description="Helical" evidence="1">
    <location>
        <begin position="12"/>
        <end position="30"/>
    </location>
</feature>
<keyword evidence="1" id="KW-1133">Transmembrane helix</keyword>
<keyword evidence="1" id="KW-0472">Membrane</keyword>
<protein>
    <submittedName>
        <fullName evidence="2">Uncharacterized protein</fullName>
    </submittedName>
</protein>